<evidence type="ECO:0000256" key="4">
    <source>
        <dbReference type="ARBA" id="ARBA00022692"/>
    </source>
</evidence>
<dbReference type="InterPro" id="IPR005073">
    <property type="entry name" value="Peptidase_M74"/>
</dbReference>
<feature type="transmembrane region" description="Helical" evidence="14">
    <location>
        <begin position="206"/>
        <end position="225"/>
    </location>
</feature>
<accession>A0A2R8C3D1</accession>
<comment type="subcellular location">
    <subcellularLocation>
        <location evidence="1">Endomembrane system</location>
        <topology evidence="1">Multi-pass membrane protein</topology>
    </subcellularLocation>
</comment>
<keyword evidence="9" id="KW-0862">Zinc</keyword>
<evidence type="ECO:0000256" key="7">
    <source>
        <dbReference type="ARBA" id="ARBA00022764"/>
    </source>
</evidence>
<keyword evidence="5" id="KW-0479">Metal-binding</keyword>
<name>A0A2R8C3D1_9RHOB</name>
<dbReference type="EC" id="3.4.24.-" evidence="15"/>
<dbReference type="PANTHER" id="PTHR23519:SF1">
    <property type="entry name" value="AUTOPHAGY-RELATED PROTEIN 22"/>
    <property type="match status" value="1"/>
</dbReference>
<evidence type="ECO:0000256" key="1">
    <source>
        <dbReference type="ARBA" id="ARBA00004127"/>
    </source>
</evidence>
<evidence type="ECO:0000256" key="6">
    <source>
        <dbReference type="ARBA" id="ARBA00022729"/>
    </source>
</evidence>
<keyword evidence="8 15" id="KW-0378">Hydrolase</keyword>
<evidence type="ECO:0000256" key="11">
    <source>
        <dbReference type="ARBA" id="ARBA00023049"/>
    </source>
</evidence>
<feature type="compositionally biased region" description="Pro residues" evidence="13">
    <location>
        <begin position="710"/>
        <end position="723"/>
    </location>
</feature>
<dbReference type="NCBIfam" id="NF006947">
    <property type="entry name" value="PRK09429.1"/>
    <property type="match status" value="1"/>
</dbReference>
<evidence type="ECO:0000256" key="5">
    <source>
        <dbReference type="ARBA" id="ARBA00022723"/>
    </source>
</evidence>
<evidence type="ECO:0000256" key="2">
    <source>
        <dbReference type="ARBA" id="ARBA00022448"/>
    </source>
</evidence>
<organism evidence="15 16">
    <name type="scientific">Falsiruegeria mediterranea M17</name>
    <dbReference type="NCBI Taxonomy" id="1200281"/>
    <lineage>
        <taxon>Bacteria</taxon>
        <taxon>Pseudomonadati</taxon>
        <taxon>Pseudomonadota</taxon>
        <taxon>Alphaproteobacteria</taxon>
        <taxon>Rhodobacterales</taxon>
        <taxon>Roseobacteraceae</taxon>
        <taxon>Falsiruegeria</taxon>
    </lineage>
</organism>
<evidence type="ECO:0000256" key="14">
    <source>
        <dbReference type="SAM" id="Phobius"/>
    </source>
</evidence>
<keyword evidence="7" id="KW-0574">Periplasm</keyword>
<evidence type="ECO:0000256" key="12">
    <source>
        <dbReference type="ARBA" id="ARBA00023136"/>
    </source>
</evidence>
<feature type="transmembrane region" description="Helical" evidence="14">
    <location>
        <begin position="91"/>
        <end position="112"/>
    </location>
</feature>
<evidence type="ECO:0000256" key="3">
    <source>
        <dbReference type="ARBA" id="ARBA00022670"/>
    </source>
</evidence>
<dbReference type="GO" id="GO:0004252">
    <property type="term" value="F:serine-type endopeptidase activity"/>
    <property type="evidence" value="ECO:0007669"/>
    <property type="project" value="InterPro"/>
</dbReference>
<feature type="transmembrane region" description="Helical" evidence="14">
    <location>
        <begin position="160"/>
        <end position="179"/>
    </location>
</feature>
<evidence type="ECO:0000313" key="15">
    <source>
        <dbReference type="EMBL" id="SPJ26843.1"/>
    </source>
</evidence>
<feature type="transmembrane region" description="Helical" evidence="14">
    <location>
        <begin position="21"/>
        <end position="41"/>
    </location>
</feature>
<evidence type="ECO:0000313" key="16">
    <source>
        <dbReference type="Proteomes" id="UP000244898"/>
    </source>
</evidence>
<keyword evidence="3" id="KW-0645">Protease</keyword>
<keyword evidence="4 14" id="KW-0812">Transmembrane</keyword>
<dbReference type="InterPro" id="IPR050495">
    <property type="entry name" value="ATG22/LtaA_families"/>
</dbReference>
<dbReference type="GO" id="GO:0012505">
    <property type="term" value="C:endomembrane system"/>
    <property type="evidence" value="ECO:0007669"/>
    <property type="project" value="UniProtKB-SubCell"/>
</dbReference>
<keyword evidence="6" id="KW-0732">Signal</keyword>
<dbReference type="AlphaFoldDB" id="A0A2R8C3D1"/>
<evidence type="ECO:0000256" key="13">
    <source>
        <dbReference type="SAM" id="MobiDB-lite"/>
    </source>
</evidence>
<protein>
    <submittedName>
        <fullName evidence="15">Penicillin-insensitive murein endopeptidase</fullName>
        <ecNumber evidence="15">3.4.24.-</ecNumber>
    </submittedName>
</protein>
<dbReference type="Pfam" id="PF11700">
    <property type="entry name" value="ATG22"/>
    <property type="match status" value="1"/>
</dbReference>
<feature type="transmembrane region" description="Helical" evidence="14">
    <location>
        <begin position="324"/>
        <end position="342"/>
    </location>
</feature>
<dbReference type="Proteomes" id="UP000244898">
    <property type="component" value="Unassembled WGS sequence"/>
</dbReference>
<feature type="region of interest" description="Disordered" evidence="13">
    <location>
        <begin position="706"/>
        <end position="728"/>
    </location>
</feature>
<dbReference type="Pfam" id="PF03411">
    <property type="entry name" value="Peptidase_M74"/>
    <property type="match status" value="1"/>
</dbReference>
<dbReference type="GO" id="GO:0008237">
    <property type="term" value="F:metallopeptidase activity"/>
    <property type="evidence" value="ECO:0007669"/>
    <property type="project" value="UniProtKB-KW"/>
</dbReference>
<dbReference type="PANTHER" id="PTHR23519">
    <property type="entry name" value="AUTOPHAGY-RELATED PROTEIN 22"/>
    <property type="match status" value="1"/>
</dbReference>
<feature type="transmembrane region" description="Helical" evidence="14">
    <location>
        <begin position="118"/>
        <end position="139"/>
    </location>
</feature>
<reference evidence="16" key="1">
    <citation type="submission" date="2018-03" db="EMBL/GenBank/DDBJ databases">
        <authorList>
            <person name="Rodrigo-Torres L."/>
            <person name="Arahal R. D."/>
            <person name="Lucena T."/>
        </authorList>
    </citation>
    <scope>NUCLEOTIDE SEQUENCE [LARGE SCALE GENOMIC DNA]</scope>
    <source>
        <strain evidence="16">CECT 7615</strain>
    </source>
</reference>
<dbReference type="GO" id="GO:0046872">
    <property type="term" value="F:metal ion binding"/>
    <property type="evidence" value="ECO:0007669"/>
    <property type="project" value="UniProtKB-KW"/>
</dbReference>
<dbReference type="Gene3D" id="3.30.1380.10">
    <property type="match status" value="1"/>
</dbReference>
<keyword evidence="10 14" id="KW-1133">Transmembrane helix</keyword>
<sequence>MAEISTRKRVWGWWFFDWASQPYHTLLVTFIFGPYFASVAAEHFLSTGLDTQAAAARAQTVWSWCLTITGLIIGFGAPLIGALADVTGRRIPWIFGFSIMYVVGSGLLWYTMPDGSNMWWMLSAFGLGFVGAEYALIFINSQLPDIGEEEDVGKISGSGFAFGYFGGLVSLAIMLALFVEQPNGKTLIGLDPAFGLDAGAREGTRFVGLLTAAWYVLFMIPYFMWVRDADPTGKPGGLSQALKMLGKAVKRVLSRSSLAAYLGSSMLYRDALNGLYGFGGVYATLVLEWNIVKIGVFGIISVLAAAVFAWLGGKADKKYGPKPVIKSSIWVLILVCATIVGMDRTQIFGIPPGRGINAPGSDFLWLWCPDRWHGRNLASVQPVDDGASFRPRSTHGKLWSLWFVGSGDGLPGPGLDCDHDHSDGQRALGGFPCGGIVYSGSDPVDLGKSRRGPDLVRMLRVVSVIACAIGLALPAVAEPLAKQLFGAMDTGSRQRPSAFGSYSKGCASGLVQLPETGPTWQAMRLSRNRNWGHPETIDFIEKLSRSAAKQRGWSGLYIGDISQPRGGPMLTGHRSHQIGLDIDIWMLPANNLRMSRQQRESISSISLRRNKGAFVNRNWTRQHHEIIKAAAKDKRTARIFVFPGAKVQMCNDEKGNRSYLRKIRPWYGHHYHFHVRLKCPRNAKGCVNQDPPPKGDGCAEAQTWVNNIISPPPPTPRDPNAPPPKKRREYVLADLPSQCVSVLQSQ</sequence>
<evidence type="ECO:0000256" key="9">
    <source>
        <dbReference type="ARBA" id="ARBA00022833"/>
    </source>
</evidence>
<keyword evidence="12 14" id="KW-0472">Membrane</keyword>
<keyword evidence="11" id="KW-0482">Metalloprotease</keyword>
<evidence type="ECO:0000256" key="10">
    <source>
        <dbReference type="ARBA" id="ARBA00022989"/>
    </source>
</evidence>
<gene>
    <name evidence="15" type="primary">mepA_1</name>
    <name evidence="15" type="ORF">TRM7615_00312</name>
</gene>
<dbReference type="EMBL" id="ONZG01000001">
    <property type="protein sequence ID" value="SPJ26843.1"/>
    <property type="molecule type" value="Genomic_DNA"/>
</dbReference>
<evidence type="ECO:0000256" key="8">
    <source>
        <dbReference type="ARBA" id="ARBA00022801"/>
    </source>
</evidence>
<dbReference type="Gene3D" id="1.20.1250.20">
    <property type="entry name" value="MFS general substrate transporter like domains"/>
    <property type="match status" value="1"/>
</dbReference>
<dbReference type="GO" id="GO:0030288">
    <property type="term" value="C:outer membrane-bounded periplasmic space"/>
    <property type="evidence" value="ECO:0007669"/>
    <property type="project" value="InterPro"/>
</dbReference>
<dbReference type="SUPFAM" id="SSF103473">
    <property type="entry name" value="MFS general substrate transporter"/>
    <property type="match status" value="1"/>
</dbReference>
<keyword evidence="16" id="KW-1185">Reference proteome</keyword>
<dbReference type="InterPro" id="IPR036259">
    <property type="entry name" value="MFS_trans_sf"/>
</dbReference>
<dbReference type="InterPro" id="IPR024671">
    <property type="entry name" value="Atg22-like"/>
</dbReference>
<dbReference type="GO" id="GO:0006508">
    <property type="term" value="P:proteolysis"/>
    <property type="evidence" value="ECO:0007669"/>
    <property type="project" value="UniProtKB-KW"/>
</dbReference>
<feature type="transmembrane region" description="Helical" evidence="14">
    <location>
        <begin position="291"/>
        <end position="312"/>
    </location>
</feature>
<dbReference type="SUPFAM" id="SSF55166">
    <property type="entry name" value="Hedgehog/DD-peptidase"/>
    <property type="match status" value="1"/>
</dbReference>
<dbReference type="InterPro" id="IPR009045">
    <property type="entry name" value="Zn_M74/Hedgehog-like"/>
</dbReference>
<feature type="transmembrane region" description="Helical" evidence="14">
    <location>
        <begin position="61"/>
        <end position="84"/>
    </location>
</feature>
<proteinExistence type="predicted"/>
<keyword evidence="2" id="KW-0813">Transport</keyword>
<feature type="transmembrane region" description="Helical" evidence="14">
    <location>
        <begin position="252"/>
        <end position="271"/>
    </location>
</feature>